<dbReference type="Gene3D" id="1.20.58.1000">
    <property type="entry name" value="Metal-sensitive repressor, helix protomer"/>
    <property type="match status" value="1"/>
</dbReference>
<organism evidence="1 2">
    <name type="scientific">Candidatus Thermofonsia Clade 3 bacterium</name>
    <dbReference type="NCBI Taxonomy" id="2364212"/>
    <lineage>
        <taxon>Bacteria</taxon>
        <taxon>Bacillati</taxon>
        <taxon>Chloroflexota</taxon>
        <taxon>Candidatus Thermofontia</taxon>
        <taxon>Candidatus Thermofonsia Clade 3</taxon>
    </lineage>
</organism>
<accession>A0A2M8QDT3</accession>
<dbReference type="GO" id="GO:0045892">
    <property type="term" value="P:negative regulation of DNA-templated transcription"/>
    <property type="evidence" value="ECO:0007669"/>
    <property type="project" value="UniProtKB-ARBA"/>
</dbReference>
<comment type="caution">
    <text evidence="1">The sequence shown here is derived from an EMBL/GenBank/DDBJ whole genome shotgun (WGS) entry which is preliminary data.</text>
</comment>
<gene>
    <name evidence="1" type="ORF">CUN48_05820</name>
</gene>
<dbReference type="Proteomes" id="UP000230790">
    <property type="component" value="Unassembled WGS sequence"/>
</dbReference>
<protein>
    <submittedName>
        <fullName evidence="1">Transcriptional regulator</fullName>
    </submittedName>
</protein>
<evidence type="ECO:0000313" key="1">
    <source>
        <dbReference type="EMBL" id="PJF47964.1"/>
    </source>
</evidence>
<reference evidence="1 2" key="1">
    <citation type="submission" date="2017-11" db="EMBL/GenBank/DDBJ databases">
        <title>Evolution of Phototrophy in the Chloroflexi Phylum Driven by Horizontal Gene Transfer.</title>
        <authorList>
            <person name="Ward L.M."/>
            <person name="Hemp J."/>
            <person name="Shih P.M."/>
            <person name="Mcglynn S.E."/>
            <person name="Fischer W."/>
        </authorList>
    </citation>
    <scope>NUCLEOTIDE SEQUENCE [LARGE SCALE GENOMIC DNA]</scope>
    <source>
        <strain evidence="1">JP3_7</strain>
    </source>
</reference>
<dbReference type="CDD" id="cd10151">
    <property type="entry name" value="TthCsoR-like_DUF156"/>
    <property type="match status" value="1"/>
</dbReference>
<dbReference type="PANTHER" id="PTHR33677">
    <property type="entry name" value="TRANSCRIPTIONAL REPRESSOR FRMR-RELATED"/>
    <property type="match status" value="1"/>
</dbReference>
<dbReference type="GO" id="GO:0003677">
    <property type="term" value="F:DNA binding"/>
    <property type="evidence" value="ECO:0007669"/>
    <property type="project" value="InterPro"/>
</dbReference>
<dbReference type="PANTHER" id="PTHR33677:SF3">
    <property type="entry name" value="COPPER-SENSING TRANSCRIPTIONAL REPRESSOR RICR"/>
    <property type="match status" value="1"/>
</dbReference>
<dbReference type="InterPro" id="IPR003735">
    <property type="entry name" value="Metal_Tscrpt_repr"/>
</dbReference>
<proteinExistence type="predicted"/>
<dbReference type="Pfam" id="PF02583">
    <property type="entry name" value="Trns_repr_metal"/>
    <property type="match status" value="1"/>
</dbReference>
<evidence type="ECO:0000313" key="2">
    <source>
        <dbReference type="Proteomes" id="UP000230790"/>
    </source>
</evidence>
<dbReference type="AlphaFoldDB" id="A0A2M8QDT3"/>
<dbReference type="EMBL" id="PGTN01000028">
    <property type="protein sequence ID" value="PJF47964.1"/>
    <property type="molecule type" value="Genomic_DNA"/>
</dbReference>
<name>A0A2M8QDT3_9CHLR</name>
<dbReference type="GO" id="GO:0046872">
    <property type="term" value="F:metal ion binding"/>
    <property type="evidence" value="ECO:0007669"/>
    <property type="project" value="InterPro"/>
</dbReference>
<sequence>MPSQTTKKDLLARLRTIEGHVRGIQRMVEDDAYCIDVIHQVKAIQQALERFNAVLLSEHLNTCVATAIRSDDPRERERVVSELLQVFGAAGEARSARRAWGRGAGRRPGRT</sequence>
<dbReference type="InterPro" id="IPR038390">
    <property type="entry name" value="Metal_Tscrpt_repr_sf"/>
</dbReference>